<evidence type="ECO:0000256" key="1">
    <source>
        <dbReference type="ARBA" id="ARBA00004123"/>
    </source>
</evidence>
<dbReference type="GO" id="GO:0008270">
    <property type="term" value="F:zinc ion binding"/>
    <property type="evidence" value="ECO:0007669"/>
    <property type="project" value="UniProtKB-KW"/>
</dbReference>
<dbReference type="InterPro" id="IPR036236">
    <property type="entry name" value="Znf_C2H2_sf"/>
</dbReference>
<dbReference type="GO" id="GO:0005634">
    <property type="term" value="C:nucleus"/>
    <property type="evidence" value="ECO:0007669"/>
    <property type="project" value="UniProtKB-SubCell"/>
</dbReference>
<gene>
    <name evidence="12" type="ORF">CAEBREN_09408</name>
</gene>
<evidence type="ECO:0000256" key="8">
    <source>
        <dbReference type="ARBA" id="ARBA00023242"/>
    </source>
</evidence>
<keyword evidence="7" id="KW-0238">DNA-binding</keyword>
<dbReference type="HOGENOM" id="CLU_444265_0_0_1"/>
<feature type="compositionally biased region" description="Low complexity" evidence="10">
    <location>
        <begin position="161"/>
        <end position="176"/>
    </location>
</feature>
<proteinExistence type="inferred from homology"/>
<evidence type="ECO:0000313" key="12">
    <source>
        <dbReference type="EMBL" id="EGT34762.1"/>
    </source>
</evidence>
<evidence type="ECO:0000256" key="5">
    <source>
        <dbReference type="ARBA" id="ARBA00022771"/>
    </source>
</evidence>
<evidence type="ECO:0000256" key="7">
    <source>
        <dbReference type="ARBA" id="ARBA00023125"/>
    </source>
</evidence>
<dbReference type="FunFam" id="3.30.160.60:FF:000019">
    <property type="entry name" value="GLI family zinc finger 3"/>
    <property type="match status" value="1"/>
</dbReference>
<dbReference type="OrthoDB" id="3214149at2759"/>
<name>G0MLA3_CAEBE</name>
<dbReference type="SMART" id="SM00355">
    <property type="entry name" value="ZnF_C2H2"/>
    <property type="match status" value="3"/>
</dbReference>
<dbReference type="Pfam" id="PF00096">
    <property type="entry name" value="zf-C2H2"/>
    <property type="match status" value="3"/>
</dbReference>
<feature type="domain" description="C2H2-type" evidence="11">
    <location>
        <begin position="78"/>
        <end position="108"/>
    </location>
</feature>
<dbReference type="InterPro" id="IPR013087">
    <property type="entry name" value="Znf_C2H2_type"/>
</dbReference>
<accession>G0MLA3</accession>
<feature type="domain" description="C2H2-type" evidence="11">
    <location>
        <begin position="47"/>
        <end position="77"/>
    </location>
</feature>
<keyword evidence="8" id="KW-0539">Nucleus</keyword>
<evidence type="ECO:0000256" key="4">
    <source>
        <dbReference type="ARBA" id="ARBA00022737"/>
    </source>
</evidence>
<evidence type="ECO:0000256" key="9">
    <source>
        <dbReference type="PROSITE-ProRule" id="PRU00042"/>
    </source>
</evidence>
<keyword evidence="13" id="KW-1185">Reference proteome</keyword>
<dbReference type="PANTHER" id="PTHR45718:SF4">
    <property type="entry name" value="TRANSCRIPTIONAL ACTIVATOR CUBITUS INTERRUPTUS"/>
    <property type="match status" value="1"/>
</dbReference>
<evidence type="ECO:0000256" key="6">
    <source>
        <dbReference type="ARBA" id="ARBA00022833"/>
    </source>
</evidence>
<dbReference type="PANTHER" id="PTHR45718">
    <property type="entry name" value="TRANSCRIPTIONAL ACTIVATOR CUBITUS INTERRUPTUS"/>
    <property type="match status" value="1"/>
</dbReference>
<evidence type="ECO:0000313" key="13">
    <source>
        <dbReference type="Proteomes" id="UP000008068"/>
    </source>
</evidence>
<dbReference type="eggNOG" id="KOG1721">
    <property type="taxonomic scope" value="Eukaryota"/>
</dbReference>
<evidence type="ECO:0000259" key="11">
    <source>
        <dbReference type="PROSITE" id="PS50157"/>
    </source>
</evidence>
<dbReference type="FunCoup" id="G0MLA3">
    <property type="interactions" value="1910"/>
</dbReference>
<evidence type="ECO:0000256" key="3">
    <source>
        <dbReference type="ARBA" id="ARBA00022723"/>
    </source>
</evidence>
<dbReference type="SUPFAM" id="SSF57667">
    <property type="entry name" value="beta-beta-alpha zinc fingers"/>
    <property type="match status" value="2"/>
</dbReference>
<dbReference type="GO" id="GO:0000978">
    <property type="term" value="F:RNA polymerase II cis-regulatory region sequence-specific DNA binding"/>
    <property type="evidence" value="ECO:0007669"/>
    <property type="project" value="TreeGrafter"/>
</dbReference>
<comment type="subcellular location">
    <subcellularLocation>
        <location evidence="1">Nucleus</location>
    </subcellularLocation>
</comment>
<dbReference type="InterPro" id="IPR043359">
    <property type="entry name" value="GLI-like"/>
</dbReference>
<dbReference type="EMBL" id="GL379799">
    <property type="protein sequence ID" value="EGT34762.1"/>
    <property type="molecule type" value="Genomic_DNA"/>
</dbReference>
<keyword evidence="3" id="KW-0479">Metal-binding</keyword>
<feature type="compositionally biased region" description="Polar residues" evidence="10">
    <location>
        <begin position="184"/>
        <end position="194"/>
    </location>
</feature>
<dbReference type="Proteomes" id="UP000008068">
    <property type="component" value="Unassembled WGS sequence"/>
</dbReference>
<dbReference type="FunFam" id="3.30.160.60:FF:000036">
    <property type="entry name" value="GLI family zinc finger 3"/>
    <property type="match status" value="1"/>
</dbReference>
<dbReference type="InParanoid" id="G0MLA3"/>
<feature type="compositionally biased region" description="Basic and acidic residues" evidence="10">
    <location>
        <begin position="102"/>
        <end position="111"/>
    </location>
</feature>
<dbReference type="Gene3D" id="3.30.160.60">
    <property type="entry name" value="Classic Zinc Finger"/>
    <property type="match status" value="3"/>
</dbReference>
<feature type="domain" description="C2H2-type" evidence="11">
    <location>
        <begin position="18"/>
        <end position="46"/>
    </location>
</feature>
<dbReference type="STRING" id="135651.G0MLA3"/>
<dbReference type="FunFam" id="3.30.160.60:FF:002343">
    <property type="entry name" value="Zinc finger protein 33A"/>
    <property type="match status" value="1"/>
</dbReference>
<keyword evidence="4" id="KW-0677">Repeat</keyword>
<protein>
    <recommendedName>
        <fullName evidence="11">C2H2-type domain-containing protein</fullName>
    </recommendedName>
</protein>
<dbReference type="GO" id="GO:0000981">
    <property type="term" value="F:DNA-binding transcription factor activity, RNA polymerase II-specific"/>
    <property type="evidence" value="ECO:0007669"/>
    <property type="project" value="TreeGrafter"/>
</dbReference>
<dbReference type="AlphaFoldDB" id="G0MLA3"/>
<sequence length="615" mass="69509">MKPTATRKRTHYNGEKPFMCEVRCGKEYRRHDNLKTHHRTHTGEKPYKCKFSDCKKAFSNASDRAKHQNRTHSNLKPYGCQITGCSKSYTDPSSLRKHIKAVHGDDEYEKAKKSRPTNYPNRRRPDPHVPPPAPSGSRTLEARPVGELTQSNGGGSDDHIASGASSSRSSASSGSGTLEVAPVQNGNRSSSSTGDRGMRSFLIADIFQLACDFQNDRILTDALDLAIFGTPDLKTLHKIYQLYERISHEFVSPSRRFIDWQEVNVLHQYYHHPRFNRAGYHESPLARTREQLFWRVVNWVNLNCTRQIQPVSLDRDDDEGYFDEMASMMNHAYVNLNNHFADEMVDDGFDASDIEIDDEDVVGFGGDIGVAINRRRRQVRHQALKQAYKDFDADEGFGNVDGGFGAEGDGDGYGNGDPYFNGGALTCCLNIEMNVEKEKCASLEESMKKHEETHVRYYAYKEKQIGLMMNCVIDDKERKMPVGNDIPCDPVPAAESSSSSRRSSVSRMLVEEPATRSTLLRFVTIHVDREEIRNQIPSLEYVETPQSEEDSLEAQHRIAVEALAGFSRMTLDDRQSETLTPEDDPVAVNPDDVMIPVVIIFLVTTMFHRRNLVIS</sequence>
<dbReference type="PROSITE" id="PS00028">
    <property type="entry name" value="ZINC_FINGER_C2H2_1"/>
    <property type="match status" value="3"/>
</dbReference>
<evidence type="ECO:0000256" key="2">
    <source>
        <dbReference type="ARBA" id="ARBA00010831"/>
    </source>
</evidence>
<dbReference type="PROSITE" id="PS50157">
    <property type="entry name" value="ZINC_FINGER_C2H2_2"/>
    <property type="match status" value="3"/>
</dbReference>
<organism evidence="13">
    <name type="scientific">Caenorhabditis brenneri</name>
    <name type="common">Nematode worm</name>
    <dbReference type="NCBI Taxonomy" id="135651"/>
    <lineage>
        <taxon>Eukaryota</taxon>
        <taxon>Metazoa</taxon>
        <taxon>Ecdysozoa</taxon>
        <taxon>Nematoda</taxon>
        <taxon>Chromadorea</taxon>
        <taxon>Rhabditida</taxon>
        <taxon>Rhabditina</taxon>
        <taxon>Rhabditomorpha</taxon>
        <taxon>Rhabditoidea</taxon>
        <taxon>Rhabditidae</taxon>
        <taxon>Peloderinae</taxon>
        <taxon>Caenorhabditis</taxon>
    </lineage>
</organism>
<keyword evidence="5 9" id="KW-0863">Zinc-finger</keyword>
<evidence type="ECO:0000256" key="10">
    <source>
        <dbReference type="SAM" id="MobiDB-lite"/>
    </source>
</evidence>
<reference evidence="13" key="1">
    <citation type="submission" date="2011-07" db="EMBL/GenBank/DDBJ databases">
        <authorList>
            <consortium name="Caenorhabditis brenneri Sequencing and Analysis Consortium"/>
            <person name="Wilson R.K."/>
        </authorList>
    </citation>
    <scope>NUCLEOTIDE SEQUENCE [LARGE SCALE GENOMIC DNA]</scope>
    <source>
        <strain evidence="13">PB2801</strain>
    </source>
</reference>
<feature type="region of interest" description="Disordered" evidence="10">
    <location>
        <begin position="101"/>
        <end position="195"/>
    </location>
</feature>
<keyword evidence="6" id="KW-0862">Zinc</keyword>
<comment type="similarity">
    <text evidence="2">Belongs to the GLI C2H2-type zinc-finger protein family.</text>
</comment>